<reference evidence="4 5" key="3">
    <citation type="submission" date="2019-12" db="EMBL/GenBank/DDBJ databases">
        <authorList>
            <consortium name="NARMS: The National Antimicrobial Resistance Monitoring System"/>
        </authorList>
    </citation>
    <scope>NUCLEOTIDE SEQUENCE [LARGE SCALE GENOMIC DNA]</scope>
    <source>
        <strain evidence="4 5">CVM N19EC0130</strain>
    </source>
</reference>
<dbReference type="CDD" id="cd02513">
    <property type="entry name" value="CMP-NeuAc_Synthase"/>
    <property type="match status" value="1"/>
</dbReference>
<dbReference type="InterPro" id="IPR036514">
    <property type="entry name" value="SGNH_hydro_sf"/>
</dbReference>
<dbReference type="PANTHER" id="PTHR21485:SF6">
    <property type="entry name" value="N-ACYLNEURAMINATE CYTIDYLYLTRANSFERASE-RELATED"/>
    <property type="match status" value="1"/>
</dbReference>
<dbReference type="InterPro" id="IPR050793">
    <property type="entry name" value="CMP-NeuNAc_synthase"/>
</dbReference>
<evidence type="ECO:0000313" key="5">
    <source>
        <dbReference type="Proteomes" id="UP000543424"/>
    </source>
</evidence>
<dbReference type="Pfam" id="PF02348">
    <property type="entry name" value="CTP_transf_3"/>
    <property type="match status" value="1"/>
</dbReference>
<dbReference type="Gene3D" id="3.90.550.10">
    <property type="entry name" value="Spore Coat Polysaccharide Biosynthesis Protein SpsA, Chain A"/>
    <property type="match status" value="1"/>
</dbReference>
<evidence type="ECO:0000259" key="1">
    <source>
        <dbReference type="Pfam" id="PF13472"/>
    </source>
</evidence>
<evidence type="ECO:0000313" key="3">
    <source>
        <dbReference type="EMBL" id="AIG62581.1"/>
    </source>
</evidence>
<reference evidence="3" key="2">
    <citation type="journal article" date="2016" name="PLoS ONE">
        <title>Comparison of O-Antigen Gene Clusters of All O-Serogroups of Escherichia coli and Proposal for Adopting a New Nomenclature for O-Typing.</title>
        <authorList>
            <person name="DebRoy C."/>
            <person name="Fratamico P.M."/>
            <person name="Yan X."/>
            <person name="Baranzoni G."/>
            <person name="Liu Y."/>
            <person name="Needleman D.S."/>
            <person name="Tebbs R."/>
            <person name="O'Connell C.D."/>
            <person name="Allred A."/>
            <person name="Swimley M."/>
            <person name="Mwangi M."/>
            <person name="Kapur V."/>
            <person name="Raygoza Garay J.A."/>
            <person name="Roberts E.L."/>
            <person name="Katani R."/>
        </authorList>
    </citation>
    <scope>NUCLEOTIDE SEQUENCE</scope>
    <source>
        <strain evidence="3">E 41a</strain>
    </source>
</reference>
<dbReference type="Pfam" id="PF13472">
    <property type="entry name" value="Lipase_GDSL_2"/>
    <property type="match status" value="1"/>
</dbReference>
<dbReference type="RefSeq" id="WP_001227525.1">
    <property type="nucleotide sequence ID" value="NZ_AP017610.1"/>
</dbReference>
<feature type="domain" description="SGNH hydrolase-type esterase" evidence="1">
    <location>
        <begin position="267"/>
        <end position="407"/>
    </location>
</feature>
<dbReference type="SUPFAM" id="SSF53448">
    <property type="entry name" value="Nucleotide-diphospho-sugar transferases"/>
    <property type="match status" value="1"/>
</dbReference>
<dbReference type="AlphaFoldDB" id="Q077S2"/>
<dbReference type="GO" id="GO:0008781">
    <property type="term" value="F:N-acylneuraminate cytidylyltransferase activity"/>
    <property type="evidence" value="ECO:0007669"/>
    <property type="project" value="TreeGrafter"/>
</dbReference>
<reference evidence="2" key="1">
    <citation type="journal article" date="2006" name="Curr. Microbiol.">
        <title>Characterization of E. coli O24 and O56 O antigen gene clusters reveals a complex evolutionary history of the O24 gene cluster.</title>
        <authorList>
            <person name="Cheng J."/>
            <person name="Wang Q."/>
            <person name="Wang W."/>
            <person name="Wang Y."/>
            <person name="Wang L."/>
            <person name="Feng L."/>
        </authorList>
    </citation>
    <scope>NUCLEOTIDE SEQUENCE</scope>
</reference>
<keyword evidence="3" id="KW-0808">Transferase</keyword>
<dbReference type="InterPro" id="IPR013830">
    <property type="entry name" value="SGNH_hydro"/>
</dbReference>
<dbReference type="EMBL" id="AASWBF010000022">
    <property type="protein sequence ID" value="EFH4961855.1"/>
    <property type="molecule type" value="Genomic_DNA"/>
</dbReference>
<dbReference type="Proteomes" id="UP000543424">
    <property type="component" value="Unassembled WGS sequence"/>
</dbReference>
<dbReference type="PANTHER" id="PTHR21485">
    <property type="entry name" value="HAD SUPERFAMILY MEMBERS CMAS AND KDSC"/>
    <property type="match status" value="1"/>
</dbReference>
<organism evidence="2">
    <name type="scientific">Escherichia coli</name>
    <dbReference type="NCBI Taxonomy" id="562"/>
    <lineage>
        <taxon>Bacteria</taxon>
        <taxon>Pseudomonadati</taxon>
        <taxon>Pseudomonadota</taxon>
        <taxon>Gammaproteobacteria</taxon>
        <taxon>Enterobacterales</taxon>
        <taxon>Enterobacteriaceae</taxon>
        <taxon>Escherichia</taxon>
    </lineage>
</organism>
<dbReference type="Gene3D" id="3.40.50.1110">
    <property type="entry name" value="SGNH hydrolase"/>
    <property type="match status" value="1"/>
</dbReference>
<dbReference type="EMBL" id="DQ220292">
    <property type="protein sequence ID" value="ABB29903.1"/>
    <property type="molecule type" value="Genomic_DNA"/>
</dbReference>
<dbReference type="InterPro" id="IPR029044">
    <property type="entry name" value="Nucleotide-diphossugar_trans"/>
</dbReference>
<proteinExistence type="predicted"/>
<dbReference type="SUPFAM" id="SSF52266">
    <property type="entry name" value="SGNH hydrolase"/>
    <property type="match status" value="1"/>
</dbReference>
<gene>
    <name evidence="2" type="primary">nnaC</name>
    <name evidence="4" type="ORF">F9413_15220</name>
</gene>
<dbReference type="GO" id="GO:0016788">
    <property type="term" value="F:hydrolase activity, acting on ester bonds"/>
    <property type="evidence" value="ECO:0007669"/>
    <property type="project" value="UniProtKB-ARBA"/>
</dbReference>
<evidence type="ECO:0000313" key="4">
    <source>
        <dbReference type="EMBL" id="EFH4961855.1"/>
    </source>
</evidence>
<dbReference type="EMBL" id="KJ755562">
    <property type="protein sequence ID" value="AIG62581.1"/>
    <property type="molecule type" value="Genomic_DNA"/>
</dbReference>
<keyword evidence="3" id="KW-0548">Nucleotidyltransferase</keyword>
<dbReference type="InterPro" id="IPR003329">
    <property type="entry name" value="Cytidylyl_trans"/>
</dbReference>
<name>Q077S2_ECOLX</name>
<evidence type="ECO:0000313" key="2">
    <source>
        <dbReference type="EMBL" id="ABB29903.1"/>
    </source>
</evidence>
<sequence>MRKKIAIIPARSGSKGLPNKNILMLFDKPLIAYTIEAAIKSELFEKVIVSTDSCEYKDIALRHGAEVIMRDKSLASDTATSYMVVKDVLEKNISCDYFVLLQPTSPFRNYKHIREAVEKFENTDDIDFLVSMVKTNKSADLINQLAPNDNLKYFNADFANYRRQNQENYCPNGAIFIGNVDAYLRQKHFFGERSIAYVMDRIDSLDIDDKLDFEFAISLMLKKNRMKDLQKEILKRIKEKEFFFDKIKPVTLVGHSIIDYWNVTHLNGREVNNLGIAGINSKEYYDLIIKNNIIKFGDTVILMLGTNDIVVDDWSVDFTILWIEKIVKHIKKINHNASIYILSIPPVLGRIDRNNETIRKLNSELSKFFENYQNVIFITLSKVFYDQYGNLKENFTYDGLHFSQLAYNQLTKEIEEKIK</sequence>
<protein>
    <submittedName>
        <fullName evidence="3 4">Acylneuraminate cytidylyltransferase</fullName>
    </submittedName>
    <submittedName>
        <fullName evidence="2">NnaC</fullName>
    </submittedName>
</protein>
<accession>Q077S2</accession>